<organism evidence="2 3">
    <name type="scientific">Archangium minus</name>
    <dbReference type="NCBI Taxonomy" id="83450"/>
    <lineage>
        <taxon>Bacteria</taxon>
        <taxon>Pseudomonadati</taxon>
        <taxon>Myxococcota</taxon>
        <taxon>Myxococcia</taxon>
        <taxon>Myxococcales</taxon>
        <taxon>Cystobacterineae</taxon>
        <taxon>Archangiaceae</taxon>
        <taxon>Archangium</taxon>
    </lineage>
</organism>
<dbReference type="SUPFAM" id="SSF54106">
    <property type="entry name" value="LysM domain"/>
    <property type="match status" value="1"/>
</dbReference>
<dbReference type="EMBL" id="CP043494">
    <property type="protein sequence ID" value="WNG48956.1"/>
    <property type="molecule type" value="Genomic_DNA"/>
</dbReference>
<dbReference type="PROSITE" id="PS51782">
    <property type="entry name" value="LYSM"/>
    <property type="match status" value="1"/>
</dbReference>
<evidence type="ECO:0000313" key="2">
    <source>
        <dbReference type="EMBL" id="WNG48956.1"/>
    </source>
</evidence>
<evidence type="ECO:0000313" key="3">
    <source>
        <dbReference type="Proteomes" id="UP001611383"/>
    </source>
</evidence>
<feature type="domain" description="LysM" evidence="1">
    <location>
        <begin position="243"/>
        <end position="288"/>
    </location>
</feature>
<reference evidence="2 3" key="1">
    <citation type="submission" date="2019-08" db="EMBL/GenBank/DDBJ databases">
        <title>Archangium and Cystobacter genomes.</title>
        <authorList>
            <person name="Chen I.-C.K."/>
            <person name="Wielgoss S."/>
        </authorList>
    </citation>
    <scope>NUCLEOTIDE SEQUENCE [LARGE SCALE GENOMIC DNA]</scope>
    <source>
        <strain evidence="2 3">Cbm 6</strain>
    </source>
</reference>
<dbReference type="Gene3D" id="3.10.350.10">
    <property type="entry name" value="LysM domain"/>
    <property type="match status" value="1"/>
</dbReference>
<dbReference type="InterPro" id="IPR018392">
    <property type="entry name" value="LysM"/>
</dbReference>
<dbReference type="CDD" id="cd00118">
    <property type="entry name" value="LysM"/>
    <property type="match status" value="1"/>
</dbReference>
<dbReference type="Proteomes" id="UP001611383">
    <property type="component" value="Chromosome"/>
</dbReference>
<keyword evidence="3" id="KW-1185">Reference proteome</keyword>
<gene>
    <name evidence="2" type="ORF">F0U60_36185</name>
</gene>
<evidence type="ECO:0000259" key="1">
    <source>
        <dbReference type="PROSITE" id="PS51782"/>
    </source>
</evidence>
<accession>A0ABY9X0Q0</accession>
<proteinExistence type="predicted"/>
<dbReference type="Pfam" id="PF01476">
    <property type="entry name" value="LysM"/>
    <property type="match status" value="1"/>
</dbReference>
<dbReference type="SUPFAM" id="SSF49478">
    <property type="entry name" value="Cna protein B-type domain"/>
    <property type="match status" value="1"/>
</dbReference>
<name>A0ABY9X0Q0_9BACT</name>
<sequence length="344" mass="38561">MRRGRGMLPSMANEARTGGVAFRSKYHRLLDGDHEYLLLEFHEPLPSGHQPVALGDTWLAERRLRDFAQDHFNLRTLRELVHTYALGRSFEPVTQDEVVRQVATLISRGQLRLARAPLPMVPGVVPPLEKKPDSSAPAPEEEKLRLMLQVVDDVTEDPIADLELRLTLPDGSEQKAKTDEDGHIEVSNLPQGRVKVAAAIEGATLKETLAFVKAGILPAMQPVGKTRRRRKKGVSGRFLARLVSHKVADGETLESIAETYETTVDALAQFNWGTTDPEKIQSHLLIDVGCTLKDDSGKFVLSSEDDPGLIYIPRPLEMDWVPLEQRHIWRVKKLPEPRLYLFSA</sequence>
<protein>
    <submittedName>
        <fullName evidence="2">LysM peptidoglycan-binding domain-containing protein</fullName>
    </submittedName>
</protein>
<dbReference type="InterPro" id="IPR036779">
    <property type="entry name" value="LysM_dom_sf"/>
</dbReference>